<proteinExistence type="predicted"/>
<evidence type="ECO:0000313" key="1">
    <source>
        <dbReference type="EMBL" id="SVA42213.1"/>
    </source>
</evidence>
<accession>A0A381VRP4</accession>
<gene>
    <name evidence="1" type="ORF">METZ01_LOCUS95067</name>
</gene>
<sequence>MPDIDLSYDLFAWLILYLCQFY</sequence>
<reference evidence="1" key="1">
    <citation type="submission" date="2018-05" db="EMBL/GenBank/DDBJ databases">
        <authorList>
            <person name="Lanie J.A."/>
            <person name="Ng W.-L."/>
            <person name="Kazmierczak K.M."/>
            <person name="Andrzejewski T.M."/>
            <person name="Davidsen T.M."/>
            <person name="Wayne K.J."/>
            <person name="Tettelin H."/>
            <person name="Glass J.I."/>
            <person name="Rusch D."/>
            <person name="Podicherti R."/>
            <person name="Tsui H.-C.T."/>
            <person name="Winkler M.E."/>
        </authorList>
    </citation>
    <scope>NUCLEOTIDE SEQUENCE</scope>
</reference>
<dbReference type="EMBL" id="UINC01009412">
    <property type="protein sequence ID" value="SVA42213.1"/>
    <property type="molecule type" value="Genomic_DNA"/>
</dbReference>
<name>A0A381VRP4_9ZZZZ</name>
<protein>
    <submittedName>
        <fullName evidence="1">Uncharacterized protein</fullName>
    </submittedName>
</protein>
<organism evidence="1">
    <name type="scientific">marine metagenome</name>
    <dbReference type="NCBI Taxonomy" id="408172"/>
    <lineage>
        <taxon>unclassified sequences</taxon>
        <taxon>metagenomes</taxon>
        <taxon>ecological metagenomes</taxon>
    </lineage>
</organism>
<dbReference type="AlphaFoldDB" id="A0A381VRP4"/>